<dbReference type="PROSITE" id="PS50003">
    <property type="entry name" value="PH_DOMAIN"/>
    <property type="match status" value="1"/>
</dbReference>
<feature type="region of interest" description="Disordered" evidence="1">
    <location>
        <begin position="1358"/>
        <end position="1390"/>
    </location>
</feature>
<feature type="region of interest" description="Disordered" evidence="1">
    <location>
        <begin position="776"/>
        <end position="869"/>
    </location>
</feature>
<feature type="region of interest" description="Disordered" evidence="1">
    <location>
        <begin position="691"/>
        <end position="717"/>
    </location>
</feature>
<feature type="compositionally biased region" description="Basic and acidic residues" evidence="1">
    <location>
        <begin position="1258"/>
        <end position="1287"/>
    </location>
</feature>
<comment type="caution">
    <text evidence="4">The sequence shown here is derived from an EMBL/GenBank/DDBJ whole genome shotgun (WGS) entry which is preliminary data.</text>
</comment>
<dbReference type="Pfam" id="PF00169">
    <property type="entry name" value="PH"/>
    <property type="match status" value="2"/>
</dbReference>
<feature type="region of interest" description="Disordered" evidence="1">
    <location>
        <begin position="357"/>
        <end position="379"/>
    </location>
</feature>
<feature type="compositionally biased region" description="Polar residues" evidence="1">
    <location>
        <begin position="572"/>
        <end position="582"/>
    </location>
</feature>
<dbReference type="PANTHER" id="PTHR47644">
    <property type="entry name" value="AGAP008221-PA"/>
    <property type="match status" value="1"/>
</dbReference>
<feature type="compositionally biased region" description="Polar residues" evidence="1">
    <location>
        <begin position="947"/>
        <end position="956"/>
    </location>
</feature>
<feature type="region of interest" description="Disordered" evidence="1">
    <location>
        <begin position="733"/>
        <end position="762"/>
    </location>
</feature>
<keyword evidence="5" id="KW-1185">Reference proteome</keyword>
<dbReference type="InterPro" id="IPR001478">
    <property type="entry name" value="PDZ"/>
</dbReference>
<feature type="region of interest" description="Disordered" evidence="1">
    <location>
        <begin position="393"/>
        <end position="421"/>
    </location>
</feature>
<feature type="compositionally biased region" description="Polar residues" evidence="1">
    <location>
        <begin position="1293"/>
        <end position="1309"/>
    </location>
</feature>
<feature type="compositionally biased region" description="Polar residues" evidence="1">
    <location>
        <begin position="782"/>
        <end position="797"/>
    </location>
</feature>
<feature type="compositionally biased region" description="Polar residues" evidence="1">
    <location>
        <begin position="1220"/>
        <end position="1232"/>
    </location>
</feature>
<feature type="region of interest" description="Disordered" evidence="1">
    <location>
        <begin position="882"/>
        <end position="931"/>
    </location>
</feature>
<dbReference type="OrthoDB" id="2157866at2759"/>
<dbReference type="PANTHER" id="PTHR47644:SF1">
    <property type="entry name" value="PDZ DOMAIN-CONTAINING PROTEIN"/>
    <property type="match status" value="1"/>
</dbReference>
<dbReference type="Gene3D" id="2.30.29.30">
    <property type="entry name" value="Pleckstrin-homology domain (PH domain)/Phosphotyrosine-binding domain (PTB)"/>
    <property type="match status" value="2"/>
</dbReference>
<feature type="compositionally biased region" description="Low complexity" evidence="1">
    <location>
        <begin position="1311"/>
        <end position="1325"/>
    </location>
</feature>
<feature type="region of interest" description="Disordered" evidence="1">
    <location>
        <begin position="603"/>
        <end position="629"/>
    </location>
</feature>
<feature type="region of interest" description="Disordered" evidence="1">
    <location>
        <begin position="944"/>
        <end position="1145"/>
    </location>
</feature>
<dbReference type="EMBL" id="CAKOFQ010006955">
    <property type="protein sequence ID" value="CAH1984284.1"/>
    <property type="molecule type" value="Genomic_DNA"/>
</dbReference>
<dbReference type="Proteomes" id="UP001152888">
    <property type="component" value="Unassembled WGS sequence"/>
</dbReference>
<evidence type="ECO:0000259" key="2">
    <source>
        <dbReference type="PROSITE" id="PS50003"/>
    </source>
</evidence>
<feature type="compositionally biased region" description="Basic and acidic residues" evidence="1">
    <location>
        <begin position="1046"/>
        <end position="1064"/>
    </location>
</feature>
<dbReference type="InterPro" id="IPR036034">
    <property type="entry name" value="PDZ_sf"/>
</dbReference>
<dbReference type="Pfam" id="PF00595">
    <property type="entry name" value="PDZ"/>
    <property type="match status" value="1"/>
</dbReference>
<sequence length="1820" mass="203233">MDYSWNTGYLGNSRVVLNHYDVSTQADIQHVALSYESEDEIMGRLHSKERRGTAHYSKQDIREQYCISDRGLGALENNKQSLFGCLSSHHGSPCSARSSLLTACVRQKVPSDENLYDLYKKHPSEYAPYPRRNRNPWGPVTTEMHCYDEDLTSSYFRRKQPTDPSRYTWMPSDDESIRMEKPRSIIENSYHPPYPLKASLATQQNNSGQSGTLTKKHVSFARSHTMASFDDAMSSLSSSTGQLNRITRSQERLLDVRKTEIQPITKQPEPENFLDKVKRAAPMKTQATQTEIGLGRKPLPYSHINLSPKTAQRVKMVSQGAQTNGYIGFNGGRKLVKSFSEVGDKFGAQMTREGEFQEFDSIPDHEPLQRTQSDEPPRSPFIVDVPSNFVLPPEPPAPIVPPFNPLQSDTSSLSNQSEDSESKREIFIDFKPQLPAAKASKKALIKTMSDGEILLEQRKSQKVNDNDCVVPEKPTSVSHENITAEDEPINFRPYFQKAPIRNEGICRPLEENIYSSLDAGIQGQDSIDEEFHENIIYNRIFLNRQDSNAVKETRQGESVVPSVRFMPDSKLSPFTSNDSLNNDARDQSDGIWNESQATVLQVDSGTENGTALSSSEMTSATSPGSTTLLLTPSSRRRHLLMMQHQQRSSMDTENLDEEVVDNVDTSPGTGFPRIVVDRTTSNELSSAPRRFLTVSPSPVPSVPQWRPPAVPPAESPQPAAVVPDLLLARTDSCKTNTDVSESTTTDDYMTANSGTDSSRRSGSIKSAADLLHHMHYQHRQQHNSSSLAIGETGSSFDSLKGSDDMAVVPSAPFTPPSPSLQGSPTPPAIGRAEIGNGGKDRPGTPSDDESSSSCGSYRPNDMFEPQNTNTWDDVIKDTFHSVDGASTPDLLDRSSSKPHSAAGSPTKKSRAPSEDERSVHYSSSGYYESPIDDDLTWKSIKYENHRQPASTTVTTTHNKKDFTLDLPNNPKPYLETYNFPANPTSKHTKTNKRESRLSPSTEAKTTVTTSGEAKPKRVKARMRSPMQNHKKAPHNKKSFYGSAALLDEKENKATSDESSCDAKRIGQQNSPRKAKKNKENSRRKSLPRSPVNQRSSSKHNDDDKPSSLPGSLSRRSKSNKHYNAGLTNESEHNNKRYSPSGSPSSEACLLGNSIAKKTHNHADTKLKALSAESLRSVSPGSDSVFYSDPSSHAAMDQQVHCLHCGKEVDIVNTDEADKSIGSSSTETQQQDIVQPPAGFEDSPRMKTQGRLFKKLDRRIRSEERTLIENRKHRYKSDVRAKSEERASRRSHSPNSTGVQPQRPKSTPQLRSGASSGSSPSLLPAAPEDEDDPSQAVYDAPYLDGLWVYVDERDEVAAGGHLSPNEFDRSKRKGSVSSTESEQEFKRRYQANTHRMVHRKSCLEMYKRQDSKSFENGSIATGESHHNHLKNGYLKSNGCLTQNGKTISDEHDYEEENMELREKLEEIVKLMLVIWCQQNKALYLVSNKRSECDKTVIVHRECSGEFGFRIHGSKPVVVSAIEPGTPAEASGLEVGDIVIAVNGVSVLDRGHSEVVKIAHAGTDTLKLEVARTCYAISTSKEELHSSNNTLYNGYLWKLSGYASGTTTNKWIRRWFCLKQNNCLYYYKTDSDKQPVGVVMLFDQEVRKVDDDEGGLSKPYRFIIRRPDAVPLQLAADTSNAQERWIDVICKAVNESQIVDDFLEQTKRNLLLPPNAIHQSDCFGYLVKLGNQWKSASRRYCVLKDACLYFYHDANAKSAFGVAYLHGYRVQQSLSGTKKHAFEIIPPDPSKKHYYFQTETDADRKRWIAALEYSIDRWLKVT</sequence>
<feature type="compositionally biased region" description="Basic residues" evidence="1">
    <location>
        <begin position="1016"/>
        <end position="1037"/>
    </location>
</feature>
<dbReference type="CDD" id="cd00136">
    <property type="entry name" value="PDZ_canonical"/>
    <property type="match status" value="1"/>
</dbReference>
<dbReference type="SMART" id="SM00228">
    <property type="entry name" value="PDZ"/>
    <property type="match status" value="1"/>
</dbReference>
<organism evidence="4 5">
    <name type="scientific">Acanthoscelides obtectus</name>
    <name type="common">Bean weevil</name>
    <name type="synonym">Bruchus obtectus</name>
    <dbReference type="NCBI Taxonomy" id="200917"/>
    <lineage>
        <taxon>Eukaryota</taxon>
        <taxon>Metazoa</taxon>
        <taxon>Ecdysozoa</taxon>
        <taxon>Arthropoda</taxon>
        <taxon>Hexapoda</taxon>
        <taxon>Insecta</taxon>
        <taxon>Pterygota</taxon>
        <taxon>Neoptera</taxon>
        <taxon>Endopterygota</taxon>
        <taxon>Coleoptera</taxon>
        <taxon>Polyphaga</taxon>
        <taxon>Cucujiformia</taxon>
        <taxon>Chrysomeloidea</taxon>
        <taxon>Chrysomelidae</taxon>
        <taxon>Bruchinae</taxon>
        <taxon>Bruchini</taxon>
        <taxon>Acanthoscelides</taxon>
    </lineage>
</organism>
<name>A0A9P0L2V2_ACAOB</name>
<feature type="domain" description="PDZ" evidence="3">
    <location>
        <begin position="1494"/>
        <end position="1572"/>
    </location>
</feature>
<dbReference type="SUPFAM" id="SSF50156">
    <property type="entry name" value="PDZ domain-like"/>
    <property type="match status" value="1"/>
</dbReference>
<dbReference type="SMART" id="SM00233">
    <property type="entry name" value="PH"/>
    <property type="match status" value="2"/>
</dbReference>
<feature type="compositionally biased region" description="Pro residues" evidence="1">
    <location>
        <begin position="393"/>
        <end position="404"/>
    </location>
</feature>
<feature type="compositionally biased region" description="Low complexity" evidence="1">
    <location>
        <begin position="405"/>
        <end position="417"/>
    </location>
</feature>
<evidence type="ECO:0000313" key="4">
    <source>
        <dbReference type="EMBL" id="CAH1984284.1"/>
    </source>
</evidence>
<accession>A0A9P0L2V2</accession>
<feature type="compositionally biased region" description="Polar residues" evidence="1">
    <location>
        <begin position="603"/>
        <end position="617"/>
    </location>
</feature>
<dbReference type="SUPFAM" id="SSF50729">
    <property type="entry name" value="PH domain-like"/>
    <property type="match status" value="2"/>
</dbReference>
<evidence type="ECO:0000259" key="3">
    <source>
        <dbReference type="PROSITE" id="PS50106"/>
    </source>
</evidence>
<feature type="region of interest" description="Disordered" evidence="1">
    <location>
        <begin position="1218"/>
        <end position="1336"/>
    </location>
</feature>
<dbReference type="Gene3D" id="2.30.42.10">
    <property type="match status" value="1"/>
</dbReference>
<feature type="compositionally biased region" description="Polar residues" evidence="1">
    <location>
        <begin position="1136"/>
        <end position="1145"/>
    </location>
</feature>
<feature type="compositionally biased region" description="Low complexity" evidence="1">
    <location>
        <begin position="618"/>
        <end position="629"/>
    </location>
</feature>
<reference evidence="4" key="1">
    <citation type="submission" date="2022-03" db="EMBL/GenBank/DDBJ databases">
        <authorList>
            <person name="Sayadi A."/>
        </authorList>
    </citation>
    <scope>NUCLEOTIDE SEQUENCE</scope>
</reference>
<gene>
    <name evidence="4" type="ORF">ACAOBT_LOCUS16010</name>
</gene>
<feature type="domain" description="PH" evidence="2">
    <location>
        <begin position="1587"/>
        <end position="1814"/>
    </location>
</feature>
<feature type="compositionally biased region" description="Pro residues" evidence="1">
    <location>
        <begin position="697"/>
        <end position="715"/>
    </location>
</feature>
<dbReference type="PROSITE" id="PS50106">
    <property type="entry name" value="PDZ"/>
    <property type="match status" value="1"/>
</dbReference>
<proteinExistence type="predicted"/>
<evidence type="ECO:0000256" key="1">
    <source>
        <dbReference type="SAM" id="MobiDB-lite"/>
    </source>
</evidence>
<feature type="compositionally biased region" description="Polar residues" evidence="1">
    <location>
        <begin position="997"/>
        <end position="1011"/>
    </location>
</feature>
<feature type="region of interest" description="Disordered" evidence="1">
    <location>
        <begin position="566"/>
        <end position="588"/>
    </location>
</feature>
<protein>
    <submittedName>
        <fullName evidence="4">Uncharacterized protein</fullName>
    </submittedName>
</protein>
<feature type="compositionally biased region" description="Basic and acidic residues" evidence="1">
    <location>
        <begin position="362"/>
        <end position="377"/>
    </location>
</feature>
<evidence type="ECO:0000313" key="5">
    <source>
        <dbReference type="Proteomes" id="UP001152888"/>
    </source>
</evidence>
<dbReference type="InterPro" id="IPR001849">
    <property type="entry name" value="PH_domain"/>
</dbReference>
<dbReference type="InterPro" id="IPR011993">
    <property type="entry name" value="PH-like_dom_sf"/>
</dbReference>